<reference evidence="2" key="2">
    <citation type="submission" date="2021-09" db="EMBL/GenBank/DDBJ databases">
        <authorList>
            <person name="Jia N."/>
            <person name="Wang J."/>
            <person name="Shi W."/>
            <person name="Du L."/>
            <person name="Sun Y."/>
            <person name="Zhan W."/>
            <person name="Jiang J."/>
            <person name="Wang Q."/>
            <person name="Zhang B."/>
            <person name="Ji P."/>
            <person name="Sakyi L.B."/>
            <person name="Cui X."/>
            <person name="Yuan T."/>
            <person name="Jiang B."/>
            <person name="Yang W."/>
            <person name="Lam T.T.-Y."/>
            <person name="Chang Q."/>
            <person name="Ding S."/>
            <person name="Wang X."/>
            <person name="Zhu J."/>
            <person name="Ruan X."/>
            <person name="Zhao L."/>
            <person name="Wei J."/>
            <person name="Que T."/>
            <person name="Du C."/>
            <person name="Cheng J."/>
            <person name="Dai P."/>
            <person name="Han X."/>
            <person name="Huang E."/>
            <person name="Gao Y."/>
            <person name="Liu J."/>
            <person name="Shao H."/>
            <person name="Ye R."/>
            <person name="Li L."/>
            <person name="Wei W."/>
            <person name="Wang X."/>
            <person name="Wang C."/>
            <person name="Huo Q."/>
            <person name="Li W."/>
            <person name="Guo W."/>
            <person name="Chen H."/>
            <person name="Chen S."/>
            <person name="Zhou L."/>
            <person name="Zhou L."/>
            <person name="Ni X."/>
            <person name="Tian J."/>
            <person name="Zhou Y."/>
            <person name="Sheng Y."/>
            <person name="Liu T."/>
            <person name="Pan Y."/>
            <person name="Xia L."/>
            <person name="Li J."/>
            <person name="Zhao F."/>
            <person name="Cao W."/>
        </authorList>
    </citation>
    <scope>NUCLEOTIDE SEQUENCE</scope>
    <source>
        <strain evidence="2">Rsan-2018</strain>
        <tissue evidence="2">Larvae</tissue>
    </source>
</reference>
<dbReference type="EMBL" id="JABSTV010001247">
    <property type="protein sequence ID" value="KAH7972675.1"/>
    <property type="molecule type" value="Genomic_DNA"/>
</dbReference>
<keyword evidence="3" id="KW-1185">Reference proteome</keyword>
<dbReference type="AlphaFoldDB" id="A0A9D4T5X2"/>
<protein>
    <submittedName>
        <fullName evidence="2">Uncharacterized protein</fullName>
    </submittedName>
</protein>
<evidence type="ECO:0000313" key="2">
    <source>
        <dbReference type="EMBL" id="KAH7972675.1"/>
    </source>
</evidence>
<sequence length="126" mass="13983">MEVGRVIGRVEAPFLGLGLSHQREKGATKTMTPCLGQSLCNEHPGPPHRSWEPTQHRLSNRGKRGQGNRTDPEQGRLAQLIEKTLEKLCDGDHVIPRPNNGGAEFDTKTQDEYRLLSSICMVVGAW</sequence>
<evidence type="ECO:0000313" key="3">
    <source>
        <dbReference type="Proteomes" id="UP000821837"/>
    </source>
</evidence>
<dbReference type="VEuPathDB" id="VectorBase:RSAN_034373"/>
<accession>A0A9D4T5X2</accession>
<name>A0A9D4T5X2_RHISA</name>
<dbReference type="Proteomes" id="UP000821837">
    <property type="component" value="Chromosome 11"/>
</dbReference>
<reference evidence="2" key="1">
    <citation type="journal article" date="2020" name="Cell">
        <title>Large-Scale Comparative Analyses of Tick Genomes Elucidate Their Genetic Diversity and Vector Capacities.</title>
        <authorList>
            <consortium name="Tick Genome and Microbiome Consortium (TIGMIC)"/>
            <person name="Jia N."/>
            <person name="Wang J."/>
            <person name="Shi W."/>
            <person name="Du L."/>
            <person name="Sun Y."/>
            <person name="Zhan W."/>
            <person name="Jiang J.F."/>
            <person name="Wang Q."/>
            <person name="Zhang B."/>
            <person name="Ji P."/>
            <person name="Bell-Sakyi L."/>
            <person name="Cui X.M."/>
            <person name="Yuan T.T."/>
            <person name="Jiang B.G."/>
            <person name="Yang W.F."/>
            <person name="Lam T.T."/>
            <person name="Chang Q.C."/>
            <person name="Ding S.J."/>
            <person name="Wang X.J."/>
            <person name="Zhu J.G."/>
            <person name="Ruan X.D."/>
            <person name="Zhao L."/>
            <person name="Wei J.T."/>
            <person name="Ye R.Z."/>
            <person name="Que T.C."/>
            <person name="Du C.H."/>
            <person name="Zhou Y.H."/>
            <person name="Cheng J.X."/>
            <person name="Dai P.F."/>
            <person name="Guo W.B."/>
            <person name="Han X.H."/>
            <person name="Huang E.J."/>
            <person name="Li L.F."/>
            <person name="Wei W."/>
            <person name="Gao Y.C."/>
            <person name="Liu J.Z."/>
            <person name="Shao H.Z."/>
            <person name="Wang X."/>
            <person name="Wang C.C."/>
            <person name="Yang T.C."/>
            <person name="Huo Q.B."/>
            <person name="Li W."/>
            <person name="Chen H.Y."/>
            <person name="Chen S.E."/>
            <person name="Zhou L.G."/>
            <person name="Ni X.B."/>
            <person name="Tian J.H."/>
            <person name="Sheng Y."/>
            <person name="Liu T."/>
            <person name="Pan Y.S."/>
            <person name="Xia L.Y."/>
            <person name="Li J."/>
            <person name="Zhao F."/>
            <person name="Cao W.C."/>
        </authorList>
    </citation>
    <scope>NUCLEOTIDE SEQUENCE</scope>
    <source>
        <strain evidence="2">Rsan-2018</strain>
    </source>
</reference>
<gene>
    <name evidence="2" type="ORF">HPB52_015082</name>
</gene>
<feature type="region of interest" description="Disordered" evidence="1">
    <location>
        <begin position="37"/>
        <end position="74"/>
    </location>
</feature>
<comment type="caution">
    <text evidence="2">The sequence shown here is derived from an EMBL/GenBank/DDBJ whole genome shotgun (WGS) entry which is preliminary data.</text>
</comment>
<proteinExistence type="predicted"/>
<evidence type="ECO:0000256" key="1">
    <source>
        <dbReference type="SAM" id="MobiDB-lite"/>
    </source>
</evidence>
<organism evidence="2 3">
    <name type="scientific">Rhipicephalus sanguineus</name>
    <name type="common">Brown dog tick</name>
    <name type="synonym">Ixodes sanguineus</name>
    <dbReference type="NCBI Taxonomy" id="34632"/>
    <lineage>
        <taxon>Eukaryota</taxon>
        <taxon>Metazoa</taxon>
        <taxon>Ecdysozoa</taxon>
        <taxon>Arthropoda</taxon>
        <taxon>Chelicerata</taxon>
        <taxon>Arachnida</taxon>
        <taxon>Acari</taxon>
        <taxon>Parasitiformes</taxon>
        <taxon>Ixodida</taxon>
        <taxon>Ixodoidea</taxon>
        <taxon>Ixodidae</taxon>
        <taxon>Rhipicephalinae</taxon>
        <taxon>Rhipicephalus</taxon>
        <taxon>Rhipicephalus</taxon>
    </lineage>
</organism>